<gene>
    <name evidence="1" type="ORF">FTUN_3469</name>
</gene>
<evidence type="ECO:0000313" key="2">
    <source>
        <dbReference type="Proteomes" id="UP000503447"/>
    </source>
</evidence>
<reference evidence="2" key="1">
    <citation type="submission" date="2020-05" db="EMBL/GenBank/DDBJ databases">
        <title>Frigoriglobus tundricola gen. nov., sp. nov., a psychrotolerant cellulolytic planctomycete of the family Gemmataceae with two divergent copies of 16S rRNA gene.</title>
        <authorList>
            <person name="Kulichevskaya I.S."/>
            <person name="Ivanova A.A."/>
            <person name="Naumoff D.G."/>
            <person name="Beletsky A.V."/>
            <person name="Rijpstra W.I.C."/>
            <person name="Sinninghe Damste J.S."/>
            <person name="Mardanov A.V."/>
            <person name="Ravin N.V."/>
            <person name="Dedysh S.N."/>
        </authorList>
    </citation>
    <scope>NUCLEOTIDE SEQUENCE [LARGE SCALE GENOMIC DNA]</scope>
    <source>
        <strain evidence="2">PL17</strain>
    </source>
</reference>
<dbReference type="EMBL" id="CP053452">
    <property type="protein sequence ID" value="QJW95915.1"/>
    <property type="molecule type" value="Genomic_DNA"/>
</dbReference>
<evidence type="ECO:0000313" key="1">
    <source>
        <dbReference type="EMBL" id="QJW95915.1"/>
    </source>
</evidence>
<proteinExistence type="predicted"/>
<sequence>MSSRGKMKNERRKDMMGRELGRVSGRAACRFSFLLFSSIGGADRGSVCWPTGGTRIGW</sequence>
<name>A0A6M5YPI7_9BACT</name>
<protein>
    <submittedName>
        <fullName evidence="1">Uncharacterized protein</fullName>
    </submittedName>
</protein>
<accession>A0A6M5YPI7</accession>
<dbReference type="AlphaFoldDB" id="A0A6M5YPI7"/>
<dbReference type="Proteomes" id="UP000503447">
    <property type="component" value="Chromosome"/>
</dbReference>
<dbReference type="KEGG" id="ftj:FTUN_3469"/>
<organism evidence="1 2">
    <name type="scientific">Frigoriglobus tundricola</name>
    <dbReference type="NCBI Taxonomy" id="2774151"/>
    <lineage>
        <taxon>Bacteria</taxon>
        <taxon>Pseudomonadati</taxon>
        <taxon>Planctomycetota</taxon>
        <taxon>Planctomycetia</taxon>
        <taxon>Gemmatales</taxon>
        <taxon>Gemmataceae</taxon>
        <taxon>Frigoriglobus</taxon>
    </lineage>
</organism>
<keyword evidence="2" id="KW-1185">Reference proteome</keyword>